<dbReference type="InterPro" id="IPR028082">
    <property type="entry name" value="Peripla_BP_I"/>
</dbReference>
<dbReference type="Gene3D" id="3.40.50.2300">
    <property type="match status" value="2"/>
</dbReference>
<evidence type="ECO:0000256" key="3">
    <source>
        <dbReference type="ARBA" id="ARBA00023125"/>
    </source>
</evidence>
<dbReference type="SUPFAM" id="SSF47413">
    <property type="entry name" value="lambda repressor-like DNA-binding domains"/>
    <property type="match status" value="1"/>
</dbReference>
<comment type="caution">
    <text evidence="6">The sequence shown here is derived from an EMBL/GenBank/DDBJ whole genome shotgun (WGS) entry which is preliminary data.</text>
</comment>
<dbReference type="EMBL" id="JBHMBH010000062">
    <property type="protein sequence ID" value="MFB9716752.1"/>
    <property type="molecule type" value="Genomic_DNA"/>
</dbReference>
<dbReference type="PANTHER" id="PTHR30146">
    <property type="entry name" value="LACI-RELATED TRANSCRIPTIONAL REPRESSOR"/>
    <property type="match status" value="1"/>
</dbReference>
<dbReference type="CDD" id="cd01392">
    <property type="entry name" value="HTH_LacI"/>
    <property type="match status" value="1"/>
</dbReference>
<evidence type="ECO:0000313" key="7">
    <source>
        <dbReference type="Proteomes" id="UP001589536"/>
    </source>
</evidence>
<dbReference type="Proteomes" id="UP001589536">
    <property type="component" value="Unassembled WGS sequence"/>
</dbReference>
<dbReference type="PANTHER" id="PTHR30146:SF148">
    <property type="entry name" value="HTH-TYPE TRANSCRIPTIONAL REPRESSOR PURR-RELATED"/>
    <property type="match status" value="1"/>
</dbReference>
<dbReference type="GO" id="GO:0003677">
    <property type="term" value="F:DNA binding"/>
    <property type="evidence" value="ECO:0007669"/>
    <property type="project" value="UniProtKB-KW"/>
</dbReference>
<evidence type="ECO:0000256" key="2">
    <source>
        <dbReference type="ARBA" id="ARBA00023015"/>
    </source>
</evidence>
<accession>A0ABV5UX52</accession>
<reference evidence="6 7" key="1">
    <citation type="submission" date="2024-09" db="EMBL/GenBank/DDBJ databases">
        <authorList>
            <person name="Sun Q."/>
            <person name="Mori K."/>
        </authorList>
    </citation>
    <scope>NUCLEOTIDE SEQUENCE [LARGE SCALE GENOMIC DNA]</scope>
    <source>
        <strain evidence="6 7">JCM 13519</strain>
    </source>
</reference>
<organism evidence="6 7">
    <name type="scientific">Arthrobacter methylotrophus</name>
    <dbReference type="NCBI Taxonomy" id="121291"/>
    <lineage>
        <taxon>Bacteria</taxon>
        <taxon>Bacillati</taxon>
        <taxon>Actinomycetota</taxon>
        <taxon>Actinomycetes</taxon>
        <taxon>Micrococcales</taxon>
        <taxon>Micrococcaceae</taxon>
        <taxon>Arthrobacter</taxon>
    </lineage>
</organism>
<evidence type="ECO:0000259" key="5">
    <source>
        <dbReference type="PROSITE" id="PS50932"/>
    </source>
</evidence>
<name>A0ABV5UX52_9MICC</name>
<dbReference type="CDD" id="cd06267">
    <property type="entry name" value="PBP1_LacI_sugar_binding-like"/>
    <property type="match status" value="1"/>
</dbReference>
<evidence type="ECO:0000256" key="4">
    <source>
        <dbReference type="ARBA" id="ARBA00023163"/>
    </source>
</evidence>
<evidence type="ECO:0000256" key="1">
    <source>
        <dbReference type="ARBA" id="ARBA00022491"/>
    </source>
</evidence>
<dbReference type="Gene3D" id="1.10.260.40">
    <property type="entry name" value="lambda repressor-like DNA-binding domains"/>
    <property type="match status" value="1"/>
</dbReference>
<dbReference type="PROSITE" id="PS50932">
    <property type="entry name" value="HTH_LACI_2"/>
    <property type="match status" value="1"/>
</dbReference>
<dbReference type="Pfam" id="PF13377">
    <property type="entry name" value="Peripla_BP_3"/>
    <property type="match status" value="1"/>
</dbReference>
<dbReference type="InterPro" id="IPR010982">
    <property type="entry name" value="Lambda_DNA-bd_dom_sf"/>
</dbReference>
<sequence>MTDAMNAGAVAFPTKRGRGEKSSPTIYDIAKLAGVNPSTVSRALSKPGRVSAKTQKIIEDAAEQLNYQVNPFARALPTGRTQTIGLIVADITNPTFFDIIRGAETTGSARDYTLVLAESAESPETELIAARRMLGTVDGLILASPRMDDEKIRALASDKPVAVINREIEGVPCVVPDVNKGISQAVRSLAANGHQQLAYVAGPPQSWMSSRRWEGVQTACDWYKVGAVRLESSKPTVDGGRQVARDVLASGATAVITYNDLLAIGLMQELQAAGMQVPDQISIVGFDDIFGADFTTPALTTIRSPLGECGSRAAALLLDMLLGHDGPAGPVRVDTELVVRGSSGRLIA</sequence>
<protein>
    <submittedName>
        <fullName evidence="6">LacI family DNA-binding transcriptional regulator</fullName>
    </submittedName>
</protein>
<dbReference type="RefSeq" id="WP_345037201.1">
    <property type="nucleotide sequence ID" value="NZ_BAABED010000001.1"/>
</dbReference>
<gene>
    <name evidence="6" type="ORF">ACFFPI_21900</name>
</gene>
<dbReference type="SUPFAM" id="SSF53822">
    <property type="entry name" value="Periplasmic binding protein-like I"/>
    <property type="match status" value="1"/>
</dbReference>
<dbReference type="InterPro" id="IPR000843">
    <property type="entry name" value="HTH_LacI"/>
</dbReference>
<dbReference type="InterPro" id="IPR046335">
    <property type="entry name" value="LacI/GalR-like_sensor"/>
</dbReference>
<keyword evidence="7" id="KW-1185">Reference proteome</keyword>
<evidence type="ECO:0000313" key="6">
    <source>
        <dbReference type="EMBL" id="MFB9716752.1"/>
    </source>
</evidence>
<dbReference type="Pfam" id="PF00356">
    <property type="entry name" value="LacI"/>
    <property type="match status" value="1"/>
</dbReference>
<keyword evidence="3 6" id="KW-0238">DNA-binding</keyword>
<feature type="domain" description="HTH lacI-type" evidence="5">
    <location>
        <begin position="24"/>
        <end position="78"/>
    </location>
</feature>
<dbReference type="SMART" id="SM00354">
    <property type="entry name" value="HTH_LACI"/>
    <property type="match status" value="1"/>
</dbReference>
<proteinExistence type="predicted"/>
<keyword evidence="4" id="KW-0804">Transcription</keyword>
<keyword evidence="1" id="KW-0678">Repressor</keyword>
<keyword evidence="2" id="KW-0805">Transcription regulation</keyword>